<sequence length="124" mass="14352">MPWRDVAHLLEQAAEWRAQEIRDSENVAMLVDRDDFYLNSEYSSWITDPDDPDVKAAQARRKKSKVKPPPAPLLRPVAQREPIRMVELVKRYHAELEKHAIPEKPKDVKVTSARELARLMGWGA</sequence>
<accession>A0A6P2CD66</accession>
<dbReference type="Proteomes" id="UP000471120">
    <property type="component" value="Unassembled WGS sequence"/>
</dbReference>
<organism evidence="2 3">
    <name type="scientific">Rhodococcus rhodnii</name>
    <dbReference type="NCBI Taxonomy" id="38312"/>
    <lineage>
        <taxon>Bacteria</taxon>
        <taxon>Bacillati</taxon>
        <taxon>Actinomycetota</taxon>
        <taxon>Actinomycetes</taxon>
        <taxon>Mycobacteriales</taxon>
        <taxon>Nocardiaceae</taxon>
        <taxon>Rhodococcus</taxon>
    </lineage>
</organism>
<name>A0A6P2CD66_9NOCA</name>
<proteinExistence type="predicted"/>
<evidence type="ECO:0000313" key="2">
    <source>
        <dbReference type="EMBL" id="TXG90697.1"/>
    </source>
</evidence>
<evidence type="ECO:0000256" key="1">
    <source>
        <dbReference type="SAM" id="MobiDB-lite"/>
    </source>
</evidence>
<reference evidence="2 3" key="1">
    <citation type="submission" date="2018-07" db="EMBL/GenBank/DDBJ databases">
        <title>Genome sequence of Rhodococcus rhodnii ATCC 35071 from Rhodnius prolixus.</title>
        <authorList>
            <person name="Patel V."/>
            <person name="Vogel K.J."/>
        </authorList>
    </citation>
    <scope>NUCLEOTIDE SEQUENCE [LARGE SCALE GENOMIC DNA]</scope>
    <source>
        <strain evidence="2 3">ATCC 35071</strain>
    </source>
</reference>
<gene>
    <name evidence="2" type="ORF">DW322_11300</name>
</gene>
<feature type="region of interest" description="Disordered" evidence="1">
    <location>
        <begin position="44"/>
        <end position="77"/>
    </location>
</feature>
<dbReference type="RefSeq" id="WP_010836619.1">
    <property type="nucleotide sequence ID" value="NZ_QRCM01000001.1"/>
</dbReference>
<comment type="caution">
    <text evidence="2">The sequence shown here is derived from an EMBL/GenBank/DDBJ whole genome shotgun (WGS) entry which is preliminary data.</text>
</comment>
<dbReference type="AlphaFoldDB" id="A0A6P2CD66"/>
<dbReference type="EMBL" id="QRCM01000001">
    <property type="protein sequence ID" value="TXG90697.1"/>
    <property type="molecule type" value="Genomic_DNA"/>
</dbReference>
<protein>
    <submittedName>
        <fullName evidence="2">Uncharacterized protein</fullName>
    </submittedName>
</protein>
<evidence type="ECO:0000313" key="3">
    <source>
        <dbReference type="Proteomes" id="UP000471120"/>
    </source>
</evidence>